<reference evidence="5 6" key="1">
    <citation type="submission" date="2019-12" db="EMBL/GenBank/DDBJ databases">
        <authorList>
            <person name="Scholz U."/>
            <person name="Mascher M."/>
            <person name="Fiebig A."/>
        </authorList>
    </citation>
    <scope>NUCLEOTIDE SEQUENCE</scope>
</reference>
<keyword evidence="6" id="KW-1185">Reference proteome</keyword>
<dbReference type="GO" id="GO:0006457">
    <property type="term" value="P:protein folding"/>
    <property type="evidence" value="ECO:0007669"/>
    <property type="project" value="TreeGrafter"/>
</dbReference>
<evidence type="ECO:0000313" key="5">
    <source>
        <dbReference type="EMBL" id="CAA2629171.1"/>
    </source>
</evidence>
<feature type="transmembrane region" description="Helical" evidence="3">
    <location>
        <begin position="288"/>
        <end position="312"/>
    </location>
</feature>
<evidence type="ECO:0000256" key="3">
    <source>
        <dbReference type="SAM" id="Phobius"/>
    </source>
</evidence>
<dbReference type="AlphaFoldDB" id="A0A7I8JFA3"/>
<dbReference type="PANTHER" id="PTHR18929:SF218">
    <property type="entry name" value="PROTEIN DISULFIDE-ISOMERASE 5-2"/>
    <property type="match status" value="1"/>
</dbReference>
<dbReference type="GO" id="GO:0034976">
    <property type="term" value="P:response to endoplasmic reticulum stress"/>
    <property type="evidence" value="ECO:0007669"/>
    <property type="project" value="TreeGrafter"/>
</dbReference>
<dbReference type="Proteomes" id="UP001189122">
    <property type="component" value="Unassembled WGS sequence"/>
</dbReference>
<keyword evidence="3" id="KW-1133">Transmembrane helix</keyword>
<keyword evidence="3" id="KW-0812">Transmembrane</keyword>
<feature type="region of interest" description="Disordered" evidence="2">
    <location>
        <begin position="345"/>
        <end position="369"/>
    </location>
</feature>
<organism evidence="5">
    <name type="scientific">Spirodela intermedia</name>
    <name type="common">Intermediate duckweed</name>
    <dbReference type="NCBI Taxonomy" id="51605"/>
    <lineage>
        <taxon>Eukaryota</taxon>
        <taxon>Viridiplantae</taxon>
        <taxon>Streptophyta</taxon>
        <taxon>Embryophyta</taxon>
        <taxon>Tracheophyta</taxon>
        <taxon>Spermatophyta</taxon>
        <taxon>Magnoliopsida</taxon>
        <taxon>Liliopsida</taxon>
        <taxon>Araceae</taxon>
        <taxon>Lemnoideae</taxon>
        <taxon>Spirodela</taxon>
    </lineage>
</organism>
<dbReference type="InterPro" id="IPR036249">
    <property type="entry name" value="Thioredoxin-like_sf"/>
</dbReference>
<dbReference type="CDD" id="cd02961">
    <property type="entry name" value="PDI_a_family"/>
    <property type="match status" value="1"/>
</dbReference>
<dbReference type="GO" id="GO:0003756">
    <property type="term" value="F:protein disulfide isomerase activity"/>
    <property type="evidence" value="ECO:0007669"/>
    <property type="project" value="TreeGrafter"/>
</dbReference>
<gene>
    <name evidence="5" type="ORF">SI7747_11014809</name>
</gene>
<dbReference type="Pfam" id="PF00085">
    <property type="entry name" value="Thioredoxin"/>
    <property type="match status" value="1"/>
</dbReference>
<comment type="similarity">
    <text evidence="1">Belongs to the protein disulfide isomerase family.</text>
</comment>
<name>A0A7I8JFA3_SPIIN</name>
<evidence type="ECO:0000256" key="1">
    <source>
        <dbReference type="ARBA" id="ARBA00006347"/>
    </source>
</evidence>
<accession>A0A7I8JFA3</accession>
<evidence type="ECO:0000259" key="4">
    <source>
        <dbReference type="Pfam" id="PF00085"/>
    </source>
</evidence>
<dbReference type="Gene3D" id="3.40.30.10">
    <property type="entry name" value="Glutaredoxin"/>
    <property type="match status" value="2"/>
</dbReference>
<sequence>MPFICCLQLDAAAPLLAQLDHPIVIAKINADKYSKLASKYEIDGFPTLKVFIHGIPTDYSGPRRHDLLVRYLRKFAAPDVSAGTSFPVFIGFDLNQSVIYELAKKYKKKAWFSVAKDFSEDVMVRYDFDKVPALVSLHPKYNQQSVFYGPFDGDFLEDYIKQNQLPLVVPINFETLKQMGDDKRRIVVTFLEDDVGENSQKLVKILKSAASANRDLVFAYVGVKQWEDFTETFGINKKSELPKMLIWDGNEEYHVGDLDQGSQVSQFLEAYREGRTIRKRVSGPSLMGFINSLITIRTVYLIVFIVAVIMVIQYVTRSDDDDGAQLEAAAAAPLLPVAPFLSRPGRKSTSLGTRRTEKGRSFSYKEGHI</sequence>
<keyword evidence="3" id="KW-0472">Membrane</keyword>
<protein>
    <recommendedName>
        <fullName evidence="4">Thioredoxin domain-containing protein</fullName>
    </recommendedName>
</protein>
<dbReference type="EMBL" id="LR743598">
    <property type="protein sequence ID" value="CAA2629171.1"/>
    <property type="molecule type" value="Genomic_DNA"/>
</dbReference>
<feature type="compositionally biased region" description="Basic and acidic residues" evidence="2">
    <location>
        <begin position="354"/>
        <end position="369"/>
    </location>
</feature>
<dbReference type="EMBL" id="CACRZD030000011">
    <property type="protein sequence ID" value="CAA6668415.1"/>
    <property type="molecule type" value="Genomic_DNA"/>
</dbReference>
<proteinExistence type="inferred from homology"/>
<dbReference type="Pfam" id="PF13848">
    <property type="entry name" value="Thioredoxin_6"/>
    <property type="match status" value="1"/>
</dbReference>
<dbReference type="PANTHER" id="PTHR18929">
    <property type="entry name" value="PROTEIN DISULFIDE ISOMERASE"/>
    <property type="match status" value="1"/>
</dbReference>
<dbReference type="SUPFAM" id="SSF52833">
    <property type="entry name" value="Thioredoxin-like"/>
    <property type="match status" value="3"/>
</dbReference>
<dbReference type="GO" id="GO:0005783">
    <property type="term" value="C:endoplasmic reticulum"/>
    <property type="evidence" value="ECO:0007669"/>
    <property type="project" value="TreeGrafter"/>
</dbReference>
<dbReference type="InterPro" id="IPR013766">
    <property type="entry name" value="Thioredoxin_domain"/>
</dbReference>
<evidence type="ECO:0000313" key="6">
    <source>
        <dbReference type="Proteomes" id="UP001189122"/>
    </source>
</evidence>
<evidence type="ECO:0000256" key="2">
    <source>
        <dbReference type="SAM" id="MobiDB-lite"/>
    </source>
</evidence>
<feature type="domain" description="Thioredoxin" evidence="4">
    <location>
        <begin position="17"/>
        <end position="73"/>
    </location>
</feature>